<dbReference type="EMBL" id="UYJE01000976">
    <property type="protein sequence ID" value="VDH98118.1"/>
    <property type="molecule type" value="Genomic_DNA"/>
</dbReference>
<keyword evidence="2" id="KW-1185">Reference proteome</keyword>
<dbReference type="PANTHER" id="PTHR47018">
    <property type="entry name" value="CXC DOMAIN-CONTAINING PROTEIN-RELATED"/>
    <property type="match status" value="1"/>
</dbReference>
<name>A0A8B6BZH4_MYTGA</name>
<protein>
    <submittedName>
        <fullName evidence="1">Uncharacterized protein</fullName>
    </submittedName>
</protein>
<organism evidence="1 2">
    <name type="scientific">Mytilus galloprovincialis</name>
    <name type="common">Mediterranean mussel</name>
    <dbReference type="NCBI Taxonomy" id="29158"/>
    <lineage>
        <taxon>Eukaryota</taxon>
        <taxon>Metazoa</taxon>
        <taxon>Spiralia</taxon>
        <taxon>Lophotrochozoa</taxon>
        <taxon>Mollusca</taxon>
        <taxon>Bivalvia</taxon>
        <taxon>Autobranchia</taxon>
        <taxon>Pteriomorphia</taxon>
        <taxon>Mytilida</taxon>
        <taxon>Mytiloidea</taxon>
        <taxon>Mytilidae</taxon>
        <taxon>Mytilinae</taxon>
        <taxon>Mytilus</taxon>
    </lineage>
</organism>
<evidence type="ECO:0000313" key="2">
    <source>
        <dbReference type="Proteomes" id="UP000596742"/>
    </source>
</evidence>
<evidence type="ECO:0000313" key="1">
    <source>
        <dbReference type="EMBL" id="VDH98118.1"/>
    </source>
</evidence>
<dbReference type="PANTHER" id="PTHR47018:SF1">
    <property type="entry name" value="TESMIN_TSO1-LIKE CXC DOMAIN-CONTAINING PROTEIN"/>
    <property type="match status" value="1"/>
</dbReference>
<comment type="caution">
    <text evidence="1">The sequence shown here is derived from an EMBL/GenBank/DDBJ whole genome shotgun (WGS) entry which is preliminary data.</text>
</comment>
<dbReference type="Proteomes" id="UP000596742">
    <property type="component" value="Unassembled WGS sequence"/>
</dbReference>
<proteinExistence type="predicted"/>
<dbReference type="AlphaFoldDB" id="A0A8B6BZH4"/>
<accession>A0A8B6BZH4</accession>
<gene>
    <name evidence="1" type="ORF">MGAL_10B005592</name>
</gene>
<dbReference type="OrthoDB" id="7387685at2759"/>
<reference evidence="1" key="1">
    <citation type="submission" date="2018-11" db="EMBL/GenBank/DDBJ databases">
        <authorList>
            <person name="Alioto T."/>
            <person name="Alioto T."/>
        </authorList>
    </citation>
    <scope>NUCLEOTIDE SEQUENCE</scope>
</reference>
<sequence>MATEKTFRVSSVEYDKPTKSNNIDWANCILCQEIIDEKLICPFGSKRLNVGAGYQSLADNIKKFHALRLMPEGINVCIENLDEGSGIAQSFIDHKACWHKSCNLKLNRTKLNRAEKRTSRESIDEATTSKKKLDIAFPFSPPVTRLCAFSVMKNGQEALHESSTFGQDTRVRECAVKLNDTLLLAKLSAGDLIAQEAKYHSKCLVSLYNRASRIEMKNDNVESKKERQIHGIAFSELVSYINETRSCDETISVYKLSDLCKLYTERITCLGADVSSRVNSSRLKDRIVSNFPDLDAYKQGRENILAFKDDIGPALKRVCLEDFDNEFVNISKAATFVRKDIFASNSEFKGTFPKGCQEASVPQSLLSLISMIQFGPNIQDRSYSQSTLTIAQLLMYSCTKKQSNRHMKDHEPPVCAYLGVMIHCKTRKRDLVDTFFKLGLSVSYDRVLEISTSMANDACRRYVQEGIVCPTNLLQNVFTSSAVDNIDHNPSSISSKDSFHGTGISLFQHISEDAQGVVQALDQSETMLKCQSKRVSLLPESYSNLPPAVLRFNEPDIPLVEGELSIDMFSFPAALKGEFKWLKHVAENSSVRATVGTNISWSAYHAAVLPDGNKLPAVSALLPLFHEQAKSVAMIRHSLNIIRSAVRKLNPGQTPVVAFDQPLFTVAKLIQWNWPQIYGEDHFVMMFGGLHIEMAAFKALGSWLEDSGWTSVLVNAQVTSPGTADSFLKASHVTKTRRAHQVTACTLYRLLSNAYCQYKDVLRDDEVTLEFEDWCLERSKESPHFKFWYTTLRFELTVLIFIRSIREANFSLYIEALSKIIPWFFALDHTNYSRWLPIHLRDMVQLPKTNPETHRAFLEGNFVVNKTEKKFSCMAIDQAHEQNNACVKADGGAVGLTENPGALRRWMVAGPEMARLVNEFENVTECFVNTNASNKLHHEQTLSFQESFRNDIVSLYDVIDDLGNPFLETSKDLLVLDSKNIVDISVVKTVNTIESLGQEQFEKYTKERLVDRTTSVFDTIKRNKLPLFQTPPPAKKTSTTDHKLMALKSNCSLFSRLYIACQSRDGNLDDFFRHENHAFPPSLSQNGTIRLGTKADLLSKCLERLTPPTDVKPVVSSVILDGSAVVNMLKPVNIKSFNEYALKVFIPYIQNIGKDVQRIDIVFDTYIDNSLKASTRGKRGKGIRRRVQDETNVPGNWQEFLRLDENKIELFHFLADKITSAGIDNEIVVKVIHCKPLSISNDQFHCFGNFLLSHNDGVYIRIR</sequence>